<keyword evidence="1" id="KW-1133">Transmembrane helix</keyword>
<sequence>MTYLAVAFAVGAALLSIPTTSSTPQKHATGSGDLRIAWTADNSRLEIIGIGFRGKSPASVKVGDEPWISLHADENGTVRIEAPVTTAAAGKPGASVIIDGRAPSGASRKLFAAVPPKASSRGLIELMPWYAGIVLTGVVVAGAIGRRQKRSADAEAVTK</sequence>
<evidence type="ECO:0000313" key="3">
    <source>
        <dbReference type="Proteomes" id="UP000619260"/>
    </source>
</evidence>
<gene>
    <name evidence="2" type="ORF">Val02_34600</name>
</gene>
<evidence type="ECO:0000256" key="1">
    <source>
        <dbReference type="SAM" id="Phobius"/>
    </source>
</evidence>
<keyword evidence="3" id="KW-1185">Reference proteome</keyword>
<feature type="transmembrane region" description="Helical" evidence="1">
    <location>
        <begin position="126"/>
        <end position="144"/>
    </location>
</feature>
<organism evidence="2 3">
    <name type="scientific">Virgisporangium aliadipatigenens</name>
    <dbReference type="NCBI Taxonomy" id="741659"/>
    <lineage>
        <taxon>Bacteria</taxon>
        <taxon>Bacillati</taxon>
        <taxon>Actinomycetota</taxon>
        <taxon>Actinomycetes</taxon>
        <taxon>Micromonosporales</taxon>
        <taxon>Micromonosporaceae</taxon>
        <taxon>Virgisporangium</taxon>
    </lineage>
</organism>
<protein>
    <submittedName>
        <fullName evidence="2">Uncharacterized protein</fullName>
    </submittedName>
</protein>
<dbReference type="AlphaFoldDB" id="A0A8J3YJJ0"/>
<dbReference type="EMBL" id="BOPF01000010">
    <property type="protein sequence ID" value="GIJ46574.1"/>
    <property type="molecule type" value="Genomic_DNA"/>
</dbReference>
<evidence type="ECO:0000313" key="2">
    <source>
        <dbReference type="EMBL" id="GIJ46574.1"/>
    </source>
</evidence>
<reference evidence="2" key="1">
    <citation type="submission" date="2021-01" db="EMBL/GenBank/DDBJ databases">
        <title>Whole genome shotgun sequence of Virgisporangium aliadipatigenens NBRC 105644.</title>
        <authorList>
            <person name="Komaki H."/>
            <person name="Tamura T."/>
        </authorList>
    </citation>
    <scope>NUCLEOTIDE SEQUENCE</scope>
    <source>
        <strain evidence="2">NBRC 105644</strain>
    </source>
</reference>
<name>A0A8J3YJJ0_9ACTN</name>
<dbReference type="Proteomes" id="UP000619260">
    <property type="component" value="Unassembled WGS sequence"/>
</dbReference>
<keyword evidence="1" id="KW-0472">Membrane</keyword>
<proteinExistence type="predicted"/>
<comment type="caution">
    <text evidence="2">The sequence shown here is derived from an EMBL/GenBank/DDBJ whole genome shotgun (WGS) entry which is preliminary data.</text>
</comment>
<keyword evidence="1" id="KW-0812">Transmembrane</keyword>
<accession>A0A8J3YJJ0</accession>